<dbReference type="AlphaFoldDB" id="A0A841JGC4"/>
<evidence type="ECO:0000313" key="2">
    <source>
        <dbReference type="Proteomes" id="UP000548326"/>
    </source>
</evidence>
<proteinExistence type="predicted"/>
<organism evidence="1 2">
    <name type="scientific">Mucilaginibacter lappiensis</name>
    <dbReference type="NCBI Taxonomy" id="354630"/>
    <lineage>
        <taxon>Bacteria</taxon>
        <taxon>Pseudomonadati</taxon>
        <taxon>Bacteroidota</taxon>
        <taxon>Sphingobacteriia</taxon>
        <taxon>Sphingobacteriales</taxon>
        <taxon>Sphingobacteriaceae</taxon>
        <taxon>Mucilaginibacter</taxon>
    </lineage>
</organism>
<accession>A0A841JGC4</accession>
<dbReference type="EMBL" id="JACHCA010000013">
    <property type="protein sequence ID" value="MBB6130209.1"/>
    <property type="molecule type" value="Genomic_DNA"/>
</dbReference>
<evidence type="ECO:0000313" key="1">
    <source>
        <dbReference type="EMBL" id="MBB6130209.1"/>
    </source>
</evidence>
<comment type="caution">
    <text evidence="1">The sequence shown here is derived from an EMBL/GenBank/DDBJ whole genome shotgun (WGS) entry which is preliminary data.</text>
</comment>
<dbReference type="RefSeq" id="WP_183589077.1">
    <property type="nucleotide sequence ID" value="NZ_JACHCA010000013.1"/>
</dbReference>
<dbReference type="Proteomes" id="UP000548326">
    <property type="component" value="Unassembled WGS sequence"/>
</dbReference>
<reference evidence="1 2" key="1">
    <citation type="submission" date="2020-08" db="EMBL/GenBank/DDBJ databases">
        <title>Genomic Encyclopedia of Type Strains, Phase IV (KMG-V): Genome sequencing to study the core and pangenomes of soil and plant-associated prokaryotes.</title>
        <authorList>
            <person name="Whitman W."/>
        </authorList>
    </citation>
    <scope>NUCLEOTIDE SEQUENCE [LARGE SCALE GENOMIC DNA]</scope>
    <source>
        <strain evidence="1 2">MP601</strain>
    </source>
</reference>
<name>A0A841JGC4_9SPHI</name>
<gene>
    <name evidence="1" type="ORF">HDF22_004348</name>
</gene>
<protein>
    <submittedName>
        <fullName evidence="1">Uncharacterized protein</fullName>
    </submittedName>
</protein>
<sequence>MLFNIPYTRTYSVIAKYQFDVLLYKLGLSTVEAMKVENIIKSPADV</sequence>